<name>A0A193LLR8_9GAMM</name>
<dbReference type="EMBL" id="CP016268">
    <property type="protein sequence ID" value="ANO53363.1"/>
    <property type="molecule type" value="Genomic_DNA"/>
</dbReference>
<proteinExistence type="inferred from homology"/>
<dbReference type="Proteomes" id="UP000092695">
    <property type="component" value="Chromosome"/>
</dbReference>
<dbReference type="STRING" id="1548547.BA177_17625"/>
<dbReference type="GO" id="GO:0006637">
    <property type="term" value="P:acyl-CoA metabolic process"/>
    <property type="evidence" value="ECO:0007669"/>
    <property type="project" value="TreeGrafter"/>
</dbReference>
<dbReference type="InterPro" id="IPR006683">
    <property type="entry name" value="Thioestr_dom"/>
</dbReference>
<dbReference type="Pfam" id="PF03061">
    <property type="entry name" value="4HBT"/>
    <property type="match status" value="1"/>
</dbReference>
<evidence type="ECO:0000259" key="4">
    <source>
        <dbReference type="PROSITE" id="PS51770"/>
    </source>
</evidence>
<evidence type="ECO:0000256" key="1">
    <source>
        <dbReference type="ARBA" id="ARBA00010458"/>
    </source>
</evidence>
<dbReference type="OrthoDB" id="8894489at2"/>
<dbReference type="Gene3D" id="3.10.129.10">
    <property type="entry name" value="Hotdog Thioesterase"/>
    <property type="match status" value="1"/>
</dbReference>
<dbReference type="PANTHER" id="PTHR11049">
    <property type="entry name" value="ACYL COENZYME A THIOESTER HYDROLASE"/>
    <property type="match status" value="1"/>
</dbReference>
<evidence type="ECO:0000256" key="2">
    <source>
        <dbReference type="ARBA" id="ARBA00022801"/>
    </source>
</evidence>
<dbReference type="GO" id="GO:0009062">
    <property type="term" value="P:fatty acid catabolic process"/>
    <property type="evidence" value="ECO:0007669"/>
    <property type="project" value="TreeGrafter"/>
</dbReference>
<reference evidence="5 6" key="1">
    <citation type="submission" date="2016-06" db="EMBL/GenBank/DDBJ databases">
        <title>Complete genome sequence of a deep-branching marine Gamma Proteobacterium Woeseia oceani type strain XK5.</title>
        <authorList>
            <person name="Mu D."/>
            <person name="Du Z."/>
        </authorList>
    </citation>
    <scope>NUCLEOTIDE SEQUENCE [LARGE SCALE GENOMIC DNA]</scope>
    <source>
        <strain evidence="5 6">XK5</strain>
    </source>
</reference>
<dbReference type="AlphaFoldDB" id="A0A193LLR8"/>
<dbReference type="InterPro" id="IPR040170">
    <property type="entry name" value="Cytosol_ACT"/>
</dbReference>
<keyword evidence="6" id="KW-1185">Reference proteome</keyword>
<evidence type="ECO:0000313" key="6">
    <source>
        <dbReference type="Proteomes" id="UP000092695"/>
    </source>
</evidence>
<gene>
    <name evidence="5" type="ORF">BA177_17625</name>
</gene>
<evidence type="ECO:0000313" key="5">
    <source>
        <dbReference type="EMBL" id="ANO53363.1"/>
    </source>
</evidence>
<dbReference type="SUPFAM" id="SSF54637">
    <property type="entry name" value="Thioesterase/thiol ester dehydrase-isomerase"/>
    <property type="match status" value="1"/>
</dbReference>
<dbReference type="InterPro" id="IPR029069">
    <property type="entry name" value="HotDog_dom_sf"/>
</dbReference>
<feature type="domain" description="HotDog ACOT-type" evidence="4">
    <location>
        <begin position="1"/>
        <end position="109"/>
    </location>
</feature>
<dbReference type="PROSITE" id="PS51770">
    <property type="entry name" value="HOTDOG_ACOT"/>
    <property type="match status" value="1"/>
</dbReference>
<keyword evidence="2 3" id="KW-0378">Hydrolase</keyword>
<evidence type="ECO:0000256" key="3">
    <source>
        <dbReference type="PROSITE-ProRule" id="PRU01106"/>
    </source>
</evidence>
<dbReference type="KEGG" id="woc:BA177_17625"/>
<dbReference type="RefSeq" id="WP_068619623.1">
    <property type="nucleotide sequence ID" value="NZ_CP016268.1"/>
</dbReference>
<dbReference type="GO" id="GO:0052816">
    <property type="term" value="F:long-chain fatty acyl-CoA hydrolase activity"/>
    <property type="evidence" value="ECO:0007669"/>
    <property type="project" value="TreeGrafter"/>
</dbReference>
<dbReference type="InterPro" id="IPR033120">
    <property type="entry name" value="HOTDOG_ACOT"/>
</dbReference>
<dbReference type="GO" id="GO:0005829">
    <property type="term" value="C:cytosol"/>
    <property type="evidence" value="ECO:0007669"/>
    <property type="project" value="TreeGrafter"/>
</dbReference>
<accession>A0A193LLR8</accession>
<organism evidence="5 6">
    <name type="scientific">Woeseia oceani</name>
    <dbReference type="NCBI Taxonomy" id="1548547"/>
    <lineage>
        <taxon>Bacteria</taxon>
        <taxon>Pseudomonadati</taxon>
        <taxon>Pseudomonadota</taxon>
        <taxon>Gammaproteobacteria</taxon>
        <taxon>Woeseiales</taxon>
        <taxon>Woeseiaceae</taxon>
        <taxon>Woeseia</taxon>
    </lineage>
</organism>
<sequence length="123" mass="13888">MKFYGRRMVRPEHLNSVNRLFGGTLLSWVDEEAYIFAKCQLRTPHLVTRHFSEVNFVSAAVQDDIVEFGLSVKKFGKTSITITCQVRNKDSKKVLIDIKKLVFVAVDRLGQPVPHGLGLEAVS</sequence>
<dbReference type="CDD" id="cd03442">
    <property type="entry name" value="BFIT_BACH"/>
    <property type="match status" value="1"/>
</dbReference>
<comment type="similarity">
    <text evidence="1">Belongs to the acyl coenzyme A hydrolase family.</text>
</comment>
<dbReference type="PANTHER" id="PTHR11049:SF31">
    <property type="entry name" value="HOTDOG ACOT-TYPE DOMAIN-CONTAINING PROTEIN"/>
    <property type="match status" value="1"/>
</dbReference>
<protein>
    <submittedName>
        <fullName evidence="5">Acyl-CoA thioesterase</fullName>
    </submittedName>
</protein>